<accession>A0A9J5YZR2</accession>
<name>A0A9J5YZR2_SOLCO</name>
<evidence type="ECO:0000313" key="1">
    <source>
        <dbReference type="EMBL" id="KAG5605381.1"/>
    </source>
</evidence>
<keyword evidence="2" id="KW-1185">Reference proteome</keyword>
<protein>
    <submittedName>
        <fullName evidence="1">Uncharacterized protein</fullName>
    </submittedName>
</protein>
<organism evidence="1 2">
    <name type="scientific">Solanum commersonii</name>
    <name type="common">Commerson's wild potato</name>
    <name type="synonym">Commerson's nightshade</name>
    <dbReference type="NCBI Taxonomy" id="4109"/>
    <lineage>
        <taxon>Eukaryota</taxon>
        <taxon>Viridiplantae</taxon>
        <taxon>Streptophyta</taxon>
        <taxon>Embryophyta</taxon>
        <taxon>Tracheophyta</taxon>
        <taxon>Spermatophyta</taxon>
        <taxon>Magnoliopsida</taxon>
        <taxon>eudicotyledons</taxon>
        <taxon>Gunneridae</taxon>
        <taxon>Pentapetalae</taxon>
        <taxon>asterids</taxon>
        <taxon>lamiids</taxon>
        <taxon>Solanales</taxon>
        <taxon>Solanaceae</taxon>
        <taxon>Solanoideae</taxon>
        <taxon>Solaneae</taxon>
        <taxon>Solanum</taxon>
    </lineage>
</organism>
<dbReference type="Proteomes" id="UP000824120">
    <property type="component" value="Chromosome 5"/>
</dbReference>
<gene>
    <name evidence="1" type="ORF">H5410_026873</name>
</gene>
<sequence>MIDNTTTNAMRGLVAIVDSLNVRVGVIEGTVTNMQAEVEKWKGKAHMGDGVDTIDELTARMDGNAKKVRVIVKIRRLMWNCRGLCLSPTFWMME</sequence>
<proteinExistence type="predicted"/>
<reference evidence="1 2" key="1">
    <citation type="submission" date="2020-09" db="EMBL/GenBank/DDBJ databases">
        <title>De no assembly of potato wild relative species, Solanum commersonii.</title>
        <authorList>
            <person name="Cho K."/>
        </authorList>
    </citation>
    <scope>NUCLEOTIDE SEQUENCE [LARGE SCALE GENOMIC DNA]</scope>
    <source>
        <strain evidence="1">LZ3.2</strain>
        <tissue evidence="1">Leaf</tissue>
    </source>
</reference>
<comment type="caution">
    <text evidence="1">The sequence shown here is derived from an EMBL/GenBank/DDBJ whole genome shotgun (WGS) entry which is preliminary data.</text>
</comment>
<evidence type="ECO:0000313" key="2">
    <source>
        <dbReference type="Proteomes" id="UP000824120"/>
    </source>
</evidence>
<dbReference type="AlphaFoldDB" id="A0A9J5YZR2"/>
<dbReference type="EMBL" id="JACXVP010000005">
    <property type="protein sequence ID" value="KAG5605381.1"/>
    <property type="molecule type" value="Genomic_DNA"/>
</dbReference>